<protein>
    <submittedName>
        <fullName evidence="4">Unannotated protein</fullName>
    </submittedName>
</protein>
<dbReference type="AlphaFoldDB" id="A0A6J5Z1B2"/>
<dbReference type="InterPro" id="IPR015424">
    <property type="entry name" value="PyrdxlP-dep_Trfase"/>
</dbReference>
<gene>
    <name evidence="4" type="ORF">UFOPK3775_00374</name>
</gene>
<evidence type="ECO:0000256" key="1">
    <source>
        <dbReference type="ARBA" id="ARBA00001933"/>
    </source>
</evidence>
<dbReference type="PANTHER" id="PTHR11601:SF34">
    <property type="entry name" value="CYSTEINE DESULFURASE"/>
    <property type="match status" value="1"/>
</dbReference>
<dbReference type="InterPro" id="IPR015422">
    <property type="entry name" value="PyrdxlP-dep_Trfase_small"/>
</dbReference>
<proteinExistence type="inferred from homology"/>
<reference evidence="4" key="1">
    <citation type="submission" date="2020-05" db="EMBL/GenBank/DDBJ databases">
        <authorList>
            <person name="Chiriac C."/>
            <person name="Salcher M."/>
            <person name="Ghai R."/>
            <person name="Kavagutti S V."/>
        </authorList>
    </citation>
    <scope>NUCLEOTIDE SEQUENCE</scope>
</reference>
<name>A0A6J5Z1B2_9ZZZZ</name>
<evidence type="ECO:0000259" key="3">
    <source>
        <dbReference type="Pfam" id="PF00266"/>
    </source>
</evidence>
<dbReference type="SUPFAM" id="SSF53383">
    <property type="entry name" value="PLP-dependent transferases"/>
    <property type="match status" value="1"/>
</dbReference>
<sequence length="356" mass="37490">MVHLTSNFTSEAPLAPSIREAISVALADGWADPKKSSQAATKAAALRHGCLEELASHLGARPSQLEVVGEPNLAYFLAISGLLTPELELVTSSIDLGKIRAVARAHSGGKFELNVGRDGLYKNISEIPSAPSLIVLQSCNGETGVRQNGIDVVKENFASSAHIILDASHDIPNATMLTGVSSAIFDSTSWGGPGGLGLLYISEPAKYRYPLPHIAPIRTPGSYSLPLLVGAAIALTLYKESLTSIFALRKYAAAALSKIDGVSVVAADSGAESRYLSFLIDGISSEELLRSLQPLHIELDAGSACSPEDLTPSHVIAAMGLPTTGHLRMTFHAESTQDEIDYLVANIVSVLSQLRG</sequence>
<dbReference type="InterPro" id="IPR000192">
    <property type="entry name" value="Aminotrans_V_dom"/>
</dbReference>
<dbReference type="InterPro" id="IPR015421">
    <property type="entry name" value="PyrdxlP-dep_Trfase_major"/>
</dbReference>
<comment type="similarity">
    <text evidence="2">Belongs to the class-V pyridoxal-phosphate-dependent aminotransferase family. NifS/IscS subfamily.</text>
</comment>
<dbReference type="Gene3D" id="3.40.640.10">
    <property type="entry name" value="Type I PLP-dependent aspartate aminotransferase-like (Major domain)"/>
    <property type="match status" value="1"/>
</dbReference>
<evidence type="ECO:0000313" key="4">
    <source>
        <dbReference type="EMBL" id="CAB4333583.1"/>
    </source>
</evidence>
<comment type="cofactor">
    <cofactor evidence="1">
        <name>pyridoxal 5'-phosphate</name>
        <dbReference type="ChEBI" id="CHEBI:597326"/>
    </cofactor>
</comment>
<accession>A0A6J5Z1B2</accession>
<organism evidence="4">
    <name type="scientific">freshwater metagenome</name>
    <dbReference type="NCBI Taxonomy" id="449393"/>
    <lineage>
        <taxon>unclassified sequences</taxon>
        <taxon>metagenomes</taxon>
        <taxon>ecological metagenomes</taxon>
    </lineage>
</organism>
<dbReference type="Gene3D" id="3.90.1150.10">
    <property type="entry name" value="Aspartate Aminotransferase, domain 1"/>
    <property type="match status" value="1"/>
</dbReference>
<feature type="domain" description="Aminotransferase class V" evidence="3">
    <location>
        <begin position="245"/>
        <end position="343"/>
    </location>
</feature>
<dbReference type="EMBL" id="CAESAK010000033">
    <property type="protein sequence ID" value="CAB4333583.1"/>
    <property type="molecule type" value="Genomic_DNA"/>
</dbReference>
<dbReference type="Pfam" id="PF00266">
    <property type="entry name" value="Aminotran_5"/>
    <property type="match status" value="1"/>
</dbReference>
<dbReference type="PANTHER" id="PTHR11601">
    <property type="entry name" value="CYSTEINE DESULFURYLASE FAMILY MEMBER"/>
    <property type="match status" value="1"/>
</dbReference>
<evidence type="ECO:0000256" key="2">
    <source>
        <dbReference type="ARBA" id="ARBA00006490"/>
    </source>
</evidence>